<gene>
    <name evidence="2" type="ORF">FHS48_003950</name>
</gene>
<evidence type="ECO:0000313" key="2">
    <source>
        <dbReference type="EMBL" id="MBB6212494.1"/>
    </source>
</evidence>
<sequence>MKPLSPTLKSIARHTAAISWNGLLDTISILITGAGLGVLLTLIGLQANDIPLIVQITDTSGTTVLGPTEPVSLLWRCAVAGTGIWLLWSGVFSALTGRVIFMPRLTAAIGAVFIDLIQHVPALARLARRVRMHTERKN</sequence>
<proteinExistence type="predicted"/>
<dbReference type="RefSeq" id="WP_184266636.1">
    <property type="nucleotide sequence ID" value="NZ_JACIIX010000030.1"/>
</dbReference>
<feature type="transmembrane region" description="Helical" evidence="1">
    <location>
        <begin position="107"/>
        <end position="127"/>
    </location>
</feature>
<feature type="transmembrane region" description="Helical" evidence="1">
    <location>
        <begin position="27"/>
        <end position="45"/>
    </location>
</feature>
<keyword evidence="3" id="KW-1185">Reference proteome</keyword>
<keyword evidence="1" id="KW-0472">Membrane</keyword>
<organism evidence="2 3">
    <name type="scientific">Novispirillum itersonii</name>
    <name type="common">Aquaspirillum itersonii</name>
    <dbReference type="NCBI Taxonomy" id="189"/>
    <lineage>
        <taxon>Bacteria</taxon>
        <taxon>Pseudomonadati</taxon>
        <taxon>Pseudomonadota</taxon>
        <taxon>Alphaproteobacteria</taxon>
        <taxon>Rhodospirillales</taxon>
        <taxon>Novispirillaceae</taxon>
        <taxon>Novispirillum</taxon>
    </lineage>
</organism>
<evidence type="ECO:0000313" key="3">
    <source>
        <dbReference type="Proteomes" id="UP000544872"/>
    </source>
</evidence>
<keyword evidence="1" id="KW-0812">Transmembrane</keyword>
<name>A0A7X0DPL4_NOVIT</name>
<protein>
    <submittedName>
        <fullName evidence="2">Uncharacterized protein</fullName>
    </submittedName>
</protein>
<keyword evidence="1" id="KW-1133">Transmembrane helix</keyword>
<dbReference type="EMBL" id="JACIIX010000030">
    <property type="protein sequence ID" value="MBB6212494.1"/>
    <property type="molecule type" value="Genomic_DNA"/>
</dbReference>
<dbReference type="AlphaFoldDB" id="A0A7X0DPL4"/>
<reference evidence="2 3" key="1">
    <citation type="submission" date="2020-08" db="EMBL/GenBank/DDBJ databases">
        <title>Genomic Encyclopedia of Type Strains, Phase IV (KMG-IV): sequencing the most valuable type-strain genomes for metagenomic binning, comparative biology and taxonomic classification.</title>
        <authorList>
            <person name="Goeker M."/>
        </authorList>
    </citation>
    <scope>NUCLEOTIDE SEQUENCE [LARGE SCALE GENOMIC DNA]</scope>
    <source>
        <strain evidence="2 3">DSM 11590</strain>
    </source>
</reference>
<evidence type="ECO:0000256" key="1">
    <source>
        <dbReference type="SAM" id="Phobius"/>
    </source>
</evidence>
<feature type="transmembrane region" description="Helical" evidence="1">
    <location>
        <begin position="73"/>
        <end position="95"/>
    </location>
</feature>
<accession>A0A7X0DPL4</accession>
<comment type="caution">
    <text evidence="2">The sequence shown here is derived from an EMBL/GenBank/DDBJ whole genome shotgun (WGS) entry which is preliminary data.</text>
</comment>
<dbReference type="Proteomes" id="UP000544872">
    <property type="component" value="Unassembled WGS sequence"/>
</dbReference>